<reference evidence="2 3" key="1">
    <citation type="submission" date="2014-08" db="EMBL/GenBank/DDBJ databases">
        <title>Genome sequence of Tetragenococcus muriaticus.</title>
        <authorList>
            <person name="Chuea-nongthon C."/>
            <person name="Rodtong S."/>
            <person name="Yongsawatdigul J."/>
            <person name="Steele J.L."/>
            <person name="Liu X.-y."/>
            <person name="Speers J."/>
            <person name="Glasner J.D."/>
            <person name="Neeno-Eckwall E.C."/>
        </authorList>
    </citation>
    <scope>NUCLEOTIDE SEQUENCE [LARGE SCALE GENOMIC DNA]</scope>
    <source>
        <strain evidence="2 3">3MR10-3</strain>
    </source>
</reference>
<dbReference type="PATRIC" id="fig|1302648.3.peg.1257"/>
<organism evidence="2 3">
    <name type="scientific">Tetragenococcus muriaticus 3MR10-3</name>
    <dbReference type="NCBI Taxonomy" id="1302648"/>
    <lineage>
        <taxon>Bacteria</taxon>
        <taxon>Bacillati</taxon>
        <taxon>Bacillota</taxon>
        <taxon>Bacilli</taxon>
        <taxon>Lactobacillales</taxon>
        <taxon>Enterococcaceae</taxon>
        <taxon>Tetragenococcus</taxon>
    </lineage>
</organism>
<dbReference type="GO" id="GO:0006979">
    <property type="term" value="P:response to oxidative stress"/>
    <property type="evidence" value="ECO:0007669"/>
    <property type="project" value="InterPro"/>
</dbReference>
<dbReference type="EMBL" id="JPVT01000127">
    <property type="protein sequence ID" value="KFN90865.1"/>
    <property type="molecule type" value="Genomic_DNA"/>
</dbReference>
<dbReference type="AlphaFoldDB" id="A0A091C2E5"/>
<dbReference type="InterPro" id="IPR019953">
    <property type="entry name" value="OHR"/>
</dbReference>
<comment type="similarity">
    <text evidence="1">Belongs to the OsmC/Ohr family.</text>
</comment>
<dbReference type="PANTHER" id="PTHR33797:SF2">
    <property type="entry name" value="ORGANIC HYDROPEROXIDE RESISTANCE PROTEIN-LIKE"/>
    <property type="match status" value="1"/>
</dbReference>
<proteinExistence type="inferred from homology"/>
<dbReference type="Gene3D" id="3.30.300.20">
    <property type="match status" value="1"/>
</dbReference>
<dbReference type="InterPro" id="IPR003718">
    <property type="entry name" value="OsmC/Ohr_fam"/>
</dbReference>
<protein>
    <submittedName>
        <fullName evidence="2">OsmC/Ohr family protein</fullName>
    </submittedName>
</protein>
<dbReference type="InterPro" id="IPR015946">
    <property type="entry name" value="KH_dom-like_a/b"/>
</dbReference>
<keyword evidence="3" id="KW-1185">Reference proteome</keyword>
<dbReference type="SUPFAM" id="SSF82784">
    <property type="entry name" value="OsmC-like"/>
    <property type="match status" value="1"/>
</dbReference>
<name>A0A091C2E5_9ENTE</name>
<evidence type="ECO:0000313" key="3">
    <source>
        <dbReference type="Proteomes" id="UP000029381"/>
    </source>
</evidence>
<comment type="caution">
    <text evidence="2">The sequence shown here is derived from an EMBL/GenBank/DDBJ whole genome shotgun (WGS) entry which is preliminary data.</text>
</comment>
<dbReference type="Pfam" id="PF02566">
    <property type="entry name" value="OsmC"/>
    <property type="match status" value="1"/>
</dbReference>
<accession>A0A091C2E5</accession>
<dbReference type="RefSeq" id="WP_038023280.1">
    <property type="nucleotide sequence ID" value="NZ_JPVT01000127.1"/>
</dbReference>
<gene>
    <name evidence="2" type="ORF">TMU3MR103_1290</name>
</gene>
<evidence type="ECO:0000313" key="2">
    <source>
        <dbReference type="EMBL" id="KFN90865.1"/>
    </source>
</evidence>
<dbReference type="PANTHER" id="PTHR33797">
    <property type="entry name" value="ORGANIC HYDROPEROXIDE RESISTANCE PROTEIN-LIKE"/>
    <property type="match status" value="1"/>
</dbReference>
<dbReference type="Proteomes" id="UP000029381">
    <property type="component" value="Unassembled WGS sequence"/>
</dbReference>
<evidence type="ECO:0000256" key="1">
    <source>
        <dbReference type="ARBA" id="ARBA00007378"/>
    </source>
</evidence>
<dbReference type="InterPro" id="IPR036102">
    <property type="entry name" value="OsmC/Ohrsf"/>
</dbReference>
<sequence length="139" mass="15391">MKYLYQTKVTNDQGLNGTAYVKGNHELAVVTSSPISTDAGTNPEQLIGLSWATCFNSTIEILLQSKGIEKKSRVDVTIDYCEDENTKEHFFELKAYAAIDGLSIDEAKTYIDTAANRCPVSKIIGDYPYASYEVKAYAE</sequence>